<evidence type="ECO:0000313" key="7">
    <source>
        <dbReference type="Proteomes" id="UP000317982"/>
    </source>
</evidence>
<dbReference type="AlphaFoldDB" id="A0A545ARY1"/>
<dbReference type="OrthoDB" id="3382616at2"/>
<dbReference type="InterPro" id="IPR049445">
    <property type="entry name" value="TetR_SbtR-like_C"/>
</dbReference>
<feature type="DNA-binding region" description="H-T-H motif" evidence="4">
    <location>
        <begin position="41"/>
        <end position="60"/>
    </location>
</feature>
<reference evidence="6 7" key="1">
    <citation type="submission" date="2019-07" db="EMBL/GenBank/DDBJ databases">
        <title>Cryptosporangium phraense sp. nov., isolated from plant litter.</title>
        <authorList>
            <person name="Suriyachadkun C."/>
        </authorList>
    </citation>
    <scope>NUCLEOTIDE SEQUENCE [LARGE SCALE GENOMIC DNA]</scope>
    <source>
        <strain evidence="6 7">A-T 5661</strain>
    </source>
</reference>
<keyword evidence="3" id="KW-0804">Transcription</keyword>
<dbReference type="PRINTS" id="PR00455">
    <property type="entry name" value="HTHTETR"/>
</dbReference>
<organism evidence="6 7">
    <name type="scientific">Cryptosporangium phraense</name>
    <dbReference type="NCBI Taxonomy" id="2593070"/>
    <lineage>
        <taxon>Bacteria</taxon>
        <taxon>Bacillati</taxon>
        <taxon>Actinomycetota</taxon>
        <taxon>Actinomycetes</taxon>
        <taxon>Cryptosporangiales</taxon>
        <taxon>Cryptosporangiaceae</taxon>
        <taxon>Cryptosporangium</taxon>
    </lineage>
</organism>
<dbReference type="InterPro" id="IPR009057">
    <property type="entry name" value="Homeodomain-like_sf"/>
</dbReference>
<keyword evidence="7" id="KW-1185">Reference proteome</keyword>
<accession>A0A545ARY1</accession>
<dbReference type="PANTHER" id="PTHR30055:SF234">
    <property type="entry name" value="HTH-TYPE TRANSCRIPTIONAL REGULATOR BETI"/>
    <property type="match status" value="1"/>
</dbReference>
<dbReference type="InterPro" id="IPR050109">
    <property type="entry name" value="HTH-type_TetR-like_transc_reg"/>
</dbReference>
<comment type="caution">
    <text evidence="6">The sequence shown here is derived from an EMBL/GenBank/DDBJ whole genome shotgun (WGS) entry which is preliminary data.</text>
</comment>
<dbReference type="Gene3D" id="1.10.357.10">
    <property type="entry name" value="Tetracycline Repressor, domain 2"/>
    <property type="match status" value="1"/>
</dbReference>
<dbReference type="Pfam" id="PF21597">
    <property type="entry name" value="TetR_C_43"/>
    <property type="match status" value="1"/>
</dbReference>
<evidence type="ECO:0000256" key="1">
    <source>
        <dbReference type="ARBA" id="ARBA00023015"/>
    </source>
</evidence>
<dbReference type="Pfam" id="PF00440">
    <property type="entry name" value="TetR_N"/>
    <property type="match status" value="1"/>
</dbReference>
<evidence type="ECO:0000313" key="6">
    <source>
        <dbReference type="EMBL" id="TQS43445.1"/>
    </source>
</evidence>
<evidence type="ECO:0000259" key="5">
    <source>
        <dbReference type="PROSITE" id="PS50977"/>
    </source>
</evidence>
<feature type="domain" description="HTH tetR-type" evidence="5">
    <location>
        <begin position="19"/>
        <end position="78"/>
    </location>
</feature>
<dbReference type="SUPFAM" id="SSF46689">
    <property type="entry name" value="Homeodomain-like"/>
    <property type="match status" value="1"/>
</dbReference>
<keyword evidence="1" id="KW-0805">Transcription regulation</keyword>
<gene>
    <name evidence="6" type="ORF">FL583_19635</name>
</gene>
<proteinExistence type="predicted"/>
<dbReference type="InterPro" id="IPR001647">
    <property type="entry name" value="HTH_TetR"/>
</dbReference>
<sequence length="222" mass="24545">MSITGQAGSAVRPLRRDAERNRQRILCAARTLVAEKGLALSHDELAEAADVAVGTVYRRFPDKASLFEALFRDELDRVVAQADCWLTITDAWQALETFMVDHLEIQANNRGFKDLMLQSAEQFDLMSYFQQNIVPVIGKLVERAHEAGVLRPGVCVQDLVVASIMVGAVIDSARDVDPDLWRRYLAGLLDGFRAVYPAPLPGSPPTADQLDLIKRGCAPPMR</sequence>
<keyword evidence="2 4" id="KW-0238">DNA-binding</keyword>
<evidence type="ECO:0000256" key="2">
    <source>
        <dbReference type="ARBA" id="ARBA00023125"/>
    </source>
</evidence>
<evidence type="ECO:0000256" key="3">
    <source>
        <dbReference type="ARBA" id="ARBA00023163"/>
    </source>
</evidence>
<dbReference type="Proteomes" id="UP000317982">
    <property type="component" value="Unassembled WGS sequence"/>
</dbReference>
<dbReference type="GO" id="GO:0003700">
    <property type="term" value="F:DNA-binding transcription factor activity"/>
    <property type="evidence" value="ECO:0007669"/>
    <property type="project" value="TreeGrafter"/>
</dbReference>
<dbReference type="PANTHER" id="PTHR30055">
    <property type="entry name" value="HTH-TYPE TRANSCRIPTIONAL REGULATOR RUTR"/>
    <property type="match status" value="1"/>
</dbReference>
<protein>
    <submittedName>
        <fullName evidence="6">TetR/AcrR family transcriptional regulator</fullName>
    </submittedName>
</protein>
<dbReference type="PROSITE" id="PS50977">
    <property type="entry name" value="HTH_TETR_2"/>
    <property type="match status" value="1"/>
</dbReference>
<dbReference type="SUPFAM" id="SSF48498">
    <property type="entry name" value="Tetracyclin repressor-like, C-terminal domain"/>
    <property type="match status" value="1"/>
</dbReference>
<dbReference type="GO" id="GO:0000976">
    <property type="term" value="F:transcription cis-regulatory region binding"/>
    <property type="evidence" value="ECO:0007669"/>
    <property type="project" value="TreeGrafter"/>
</dbReference>
<dbReference type="InterPro" id="IPR036271">
    <property type="entry name" value="Tet_transcr_reg_TetR-rel_C_sf"/>
</dbReference>
<dbReference type="InParanoid" id="A0A545ARY1"/>
<evidence type="ECO:0000256" key="4">
    <source>
        <dbReference type="PROSITE-ProRule" id="PRU00335"/>
    </source>
</evidence>
<dbReference type="EMBL" id="VIRS01000013">
    <property type="protein sequence ID" value="TQS43445.1"/>
    <property type="molecule type" value="Genomic_DNA"/>
</dbReference>
<name>A0A545ARY1_9ACTN</name>
<dbReference type="RefSeq" id="WP_142706143.1">
    <property type="nucleotide sequence ID" value="NZ_VIRS01000013.1"/>
</dbReference>